<dbReference type="RefSeq" id="WP_340331256.1">
    <property type="nucleotide sequence ID" value="NZ_JAZHOF010000008.1"/>
</dbReference>
<feature type="transmembrane region" description="Helical" evidence="2">
    <location>
        <begin position="436"/>
        <end position="457"/>
    </location>
</feature>
<evidence type="ECO:0000313" key="4">
    <source>
        <dbReference type="EMBL" id="MEJ8573553.1"/>
    </source>
</evidence>
<dbReference type="PANTHER" id="PTHR35342:SF5">
    <property type="entry name" value="TRICARBOXYLIC TRANSPORT PROTEIN"/>
    <property type="match status" value="1"/>
</dbReference>
<name>A0AAW9RXF0_9HYPH</name>
<evidence type="ECO:0000256" key="2">
    <source>
        <dbReference type="SAM" id="Phobius"/>
    </source>
</evidence>
<dbReference type="Pfam" id="PF01970">
    <property type="entry name" value="TctA"/>
    <property type="match status" value="1"/>
</dbReference>
<feature type="compositionally biased region" description="Polar residues" evidence="1">
    <location>
        <begin position="513"/>
        <end position="525"/>
    </location>
</feature>
<feature type="transmembrane region" description="Helical" evidence="2">
    <location>
        <begin position="39"/>
        <end position="62"/>
    </location>
</feature>
<feature type="transmembrane region" description="Helical" evidence="2">
    <location>
        <begin position="414"/>
        <end position="429"/>
    </location>
</feature>
<protein>
    <submittedName>
        <fullName evidence="4">Tripartite tricarboxylate transporter permease</fullName>
    </submittedName>
</protein>
<keyword evidence="2" id="KW-0812">Transmembrane</keyword>
<feature type="region of interest" description="Disordered" evidence="1">
    <location>
        <begin position="505"/>
        <end position="525"/>
    </location>
</feature>
<proteinExistence type="predicted"/>
<dbReference type="AlphaFoldDB" id="A0AAW9RXF0"/>
<reference evidence="4 5" key="1">
    <citation type="submission" date="2024-02" db="EMBL/GenBank/DDBJ databases">
        <title>Genome analysis and characterization of Microbaculum marinisediminis sp. nov., isolated from marine sediment.</title>
        <authorList>
            <person name="Du Z.-J."/>
            <person name="Ye Y.-Q."/>
            <person name="Zhang Z.-R."/>
            <person name="Yuan S.-M."/>
            <person name="Zhang X.-Y."/>
        </authorList>
    </citation>
    <scope>NUCLEOTIDE SEQUENCE [LARGE SCALE GENOMIC DNA]</scope>
    <source>
        <strain evidence="4 5">SDUM1044001</strain>
    </source>
</reference>
<feature type="transmembrane region" description="Helical" evidence="2">
    <location>
        <begin position="391"/>
        <end position="408"/>
    </location>
</feature>
<dbReference type="InterPro" id="IPR002823">
    <property type="entry name" value="DUF112_TM"/>
</dbReference>
<dbReference type="EMBL" id="JAZHOF010000008">
    <property type="protein sequence ID" value="MEJ8573553.1"/>
    <property type="molecule type" value="Genomic_DNA"/>
</dbReference>
<keyword evidence="2" id="KW-0472">Membrane</keyword>
<sequence length="525" mass="54590">MENLIIGFQDVLNPATLFWVAVGVTLGYVLGALPGLGKATGVAVAIPLTFYLEPVAALGLLIGIAKGSAAGSAVSAILLNTPGEPSSAPTALDGYPLARQGKAQKALKMGLYASVLGDFVSTLILIGLAAPLASYALLIGPVELCAILLFSLTFVGGLSGGSLTKGLIAAAFGVFFATIGLEPETFISRMTFGRLELEDGLALVPLAIGMLAVAEMVLQAGNMRTLDHESARIVQGASRDDRVVTAAEWRRCLPVIARGTLIGSVVGILPGLGASVGSFLSYGATQRASKTPEKYGTGMIEGVAAAESADNAVVPSSLVPLFALGIPGSVIAAILIAAFILHGLTPGPLMFKQQPRLVADVYASMICASLIMLVIGYFGQRLFAMVIRVPLRLIIPGVLLLCSVGAYMETSSVFSIYVMLFFALIGFFARKLDFSFVTFLIGFVIGPSLELTFRQSIQILDHKAANLAGHPIALLFIALTLATVWWTARGNARAAAARRRSDLVLPGSASRGPASTETTGNHKGG</sequence>
<evidence type="ECO:0000313" key="5">
    <source>
        <dbReference type="Proteomes" id="UP001378188"/>
    </source>
</evidence>
<feature type="transmembrane region" description="Helical" evidence="2">
    <location>
        <begin position="162"/>
        <end position="181"/>
    </location>
</feature>
<evidence type="ECO:0000259" key="3">
    <source>
        <dbReference type="Pfam" id="PF01970"/>
    </source>
</evidence>
<feature type="transmembrane region" description="Helical" evidence="2">
    <location>
        <begin position="201"/>
        <end position="218"/>
    </location>
</feature>
<dbReference type="Proteomes" id="UP001378188">
    <property type="component" value="Unassembled WGS sequence"/>
</dbReference>
<feature type="transmembrane region" description="Helical" evidence="2">
    <location>
        <begin position="469"/>
        <end position="488"/>
    </location>
</feature>
<gene>
    <name evidence="4" type="ORF">V3328_18835</name>
</gene>
<keyword evidence="5" id="KW-1185">Reference proteome</keyword>
<organism evidence="4 5">
    <name type="scientific">Microbaculum marinum</name>
    <dbReference type="NCBI Taxonomy" id="1764581"/>
    <lineage>
        <taxon>Bacteria</taxon>
        <taxon>Pseudomonadati</taxon>
        <taxon>Pseudomonadota</taxon>
        <taxon>Alphaproteobacteria</taxon>
        <taxon>Hyphomicrobiales</taxon>
        <taxon>Tepidamorphaceae</taxon>
        <taxon>Microbaculum</taxon>
    </lineage>
</organism>
<feature type="transmembrane region" description="Helical" evidence="2">
    <location>
        <begin position="135"/>
        <end position="155"/>
    </location>
</feature>
<accession>A0AAW9RXF0</accession>
<keyword evidence="2" id="KW-1133">Transmembrane helix</keyword>
<comment type="caution">
    <text evidence="4">The sequence shown here is derived from an EMBL/GenBank/DDBJ whole genome shotgun (WGS) entry which is preliminary data.</text>
</comment>
<feature type="transmembrane region" description="Helical" evidence="2">
    <location>
        <begin position="12"/>
        <end position="33"/>
    </location>
</feature>
<feature type="domain" description="DUF112" evidence="3">
    <location>
        <begin position="17"/>
        <end position="440"/>
    </location>
</feature>
<feature type="transmembrane region" description="Helical" evidence="2">
    <location>
        <begin position="109"/>
        <end position="129"/>
    </location>
</feature>
<dbReference type="PANTHER" id="PTHR35342">
    <property type="entry name" value="TRICARBOXYLIC TRANSPORT PROTEIN"/>
    <property type="match status" value="1"/>
</dbReference>
<feature type="transmembrane region" description="Helical" evidence="2">
    <location>
        <begin position="318"/>
        <end position="341"/>
    </location>
</feature>
<evidence type="ECO:0000256" key="1">
    <source>
        <dbReference type="SAM" id="MobiDB-lite"/>
    </source>
</evidence>
<feature type="transmembrane region" description="Helical" evidence="2">
    <location>
        <begin position="361"/>
        <end position="379"/>
    </location>
</feature>